<evidence type="ECO:0000256" key="1">
    <source>
        <dbReference type="ARBA" id="ARBA00004123"/>
    </source>
</evidence>
<comment type="subcellular location">
    <subcellularLocation>
        <location evidence="1">Nucleus</location>
    </subcellularLocation>
</comment>
<protein>
    <recommendedName>
        <fullName evidence="3">DNA helicase</fullName>
        <ecNumber evidence="3">3.6.4.12</ecNumber>
    </recommendedName>
</protein>
<dbReference type="SMART" id="SM00487">
    <property type="entry name" value="DEXDc"/>
    <property type="match status" value="1"/>
</dbReference>
<keyword evidence="14" id="KW-1185">Reference proteome</keyword>
<evidence type="ECO:0000256" key="8">
    <source>
        <dbReference type="ARBA" id="ARBA00022853"/>
    </source>
</evidence>
<dbReference type="SUPFAM" id="SSF52540">
    <property type="entry name" value="P-loop containing nucleoside triphosphate hydrolases"/>
    <property type="match status" value="2"/>
</dbReference>
<dbReference type="PROSITE" id="PS51192">
    <property type="entry name" value="HELICASE_ATP_BIND_1"/>
    <property type="match status" value="1"/>
</dbReference>
<dbReference type="Pfam" id="PF00176">
    <property type="entry name" value="SNF2-rel_dom"/>
    <property type="match status" value="1"/>
</dbReference>
<keyword evidence="4" id="KW-0547">Nucleotide-binding</keyword>
<evidence type="ECO:0000259" key="12">
    <source>
        <dbReference type="PROSITE" id="PS51194"/>
    </source>
</evidence>
<dbReference type="InterPro" id="IPR027417">
    <property type="entry name" value="P-loop_NTPase"/>
</dbReference>
<reference evidence="13" key="1">
    <citation type="submission" date="2021-02" db="EMBL/GenBank/DDBJ databases">
        <authorList>
            <person name="Nowell W R."/>
        </authorList>
    </citation>
    <scope>NUCLEOTIDE SEQUENCE</scope>
    <source>
        <strain evidence="13">Ploen Becks lab</strain>
    </source>
</reference>
<evidence type="ECO:0000313" key="14">
    <source>
        <dbReference type="Proteomes" id="UP000663879"/>
    </source>
</evidence>
<keyword evidence="8" id="KW-0156">Chromatin regulator</keyword>
<dbReference type="CDD" id="cd18793">
    <property type="entry name" value="SF2_C_SNF"/>
    <property type="match status" value="1"/>
</dbReference>
<dbReference type="PROSITE" id="PS51194">
    <property type="entry name" value="HELICASE_CTER"/>
    <property type="match status" value="1"/>
</dbReference>
<dbReference type="FunFam" id="3.40.50.10810:FF:000014">
    <property type="entry name" value="SWI/SNF-related matrix-associated actin-dependent regulator of chromatin subfamily A containing DEAD/H box 1"/>
    <property type="match status" value="1"/>
</dbReference>
<dbReference type="GO" id="GO:0003677">
    <property type="term" value="F:DNA binding"/>
    <property type="evidence" value="ECO:0007669"/>
    <property type="project" value="UniProtKB-KW"/>
</dbReference>
<dbReference type="Gene3D" id="3.40.50.300">
    <property type="entry name" value="P-loop containing nucleotide triphosphate hydrolases"/>
    <property type="match status" value="1"/>
</dbReference>
<evidence type="ECO:0000256" key="9">
    <source>
        <dbReference type="ARBA" id="ARBA00023125"/>
    </source>
</evidence>
<evidence type="ECO:0000259" key="11">
    <source>
        <dbReference type="PROSITE" id="PS51192"/>
    </source>
</evidence>
<sequence length="592" mass="69618">MTHLYQLIILYQKIGEISREKTHKISFTCLFFSIDMSLKPYQLIGLNWLCLLHKEGINGILADEMGLGKTCQAIAFLSHLIEKKRTSFHLIVVPSSTLDNWVREITTWNPNFYFTVYQGTPEERLYMRKNILNNKFERPLNAILTTYNYVLISKDDKAFFRRLKYDYCVFDEAHMLKNMESLRYIGLDQLNSKRRLLLTGTPIQNNFLELMSLLFFVMPDMFRKNKSHFNKIFSLKQSQWEKDAFYNQKVSQAKGIIQPFILRRLKTEVLKQLPKKNENLIYCEMTERQNKDYSEKKLYLKEKQNECLKITSSKSTVDNKAEFDLAAYKERKKTLKHNHVFYVFMELRKIANHPLLNRSLYTDDKIKEMARIIMQQSSPGTVYEFVVEDMTLMNDFELHMMCPFYTGLEKYKLTDKHILDSGKFQMLDKIFEEKKRIGDRCLLFSQFTIMLDIVEVYLKIRKITFIRLDGQTPVKNRQGLIDKFNNDNKIFVFLLTTKAGGVGINLTAANTVIIHDLDYNPFNDKQAEDRSHRIGQTKDVQVYTLLSKDSIDETMLKIQKFKLELGDDINGTNDSKTKSVMADLLKEALNLD</sequence>
<keyword evidence="10" id="KW-0539">Nucleus</keyword>
<keyword evidence="6" id="KW-0347">Helicase</keyword>
<accession>A0A814IIQ4</accession>
<dbReference type="InterPro" id="IPR014001">
    <property type="entry name" value="Helicase_ATP-bd"/>
</dbReference>
<dbReference type="Gene3D" id="3.40.50.10810">
    <property type="entry name" value="Tandem AAA-ATPase domain"/>
    <property type="match status" value="1"/>
</dbReference>
<comment type="caution">
    <text evidence="13">The sequence shown here is derived from an EMBL/GenBank/DDBJ whole genome shotgun (WGS) entry which is preliminary data.</text>
</comment>
<dbReference type="GO" id="GO:0005634">
    <property type="term" value="C:nucleus"/>
    <property type="evidence" value="ECO:0007669"/>
    <property type="project" value="UniProtKB-SubCell"/>
</dbReference>
<dbReference type="GO" id="GO:0003678">
    <property type="term" value="F:DNA helicase activity"/>
    <property type="evidence" value="ECO:0007669"/>
    <property type="project" value="UniProtKB-EC"/>
</dbReference>
<dbReference type="OrthoDB" id="448448at2759"/>
<dbReference type="PANTHER" id="PTHR10799">
    <property type="entry name" value="SNF2/RAD54 HELICASE FAMILY"/>
    <property type="match status" value="1"/>
</dbReference>
<organism evidence="13 14">
    <name type="scientific">Brachionus calyciflorus</name>
    <dbReference type="NCBI Taxonomy" id="104777"/>
    <lineage>
        <taxon>Eukaryota</taxon>
        <taxon>Metazoa</taxon>
        <taxon>Spiralia</taxon>
        <taxon>Gnathifera</taxon>
        <taxon>Rotifera</taxon>
        <taxon>Eurotatoria</taxon>
        <taxon>Monogononta</taxon>
        <taxon>Pseudotrocha</taxon>
        <taxon>Ploima</taxon>
        <taxon>Brachionidae</taxon>
        <taxon>Brachionus</taxon>
    </lineage>
</organism>
<dbReference type="InterPro" id="IPR038718">
    <property type="entry name" value="SNF2-like_sf"/>
</dbReference>
<evidence type="ECO:0000256" key="4">
    <source>
        <dbReference type="ARBA" id="ARBA00022741"/>
    </source>
</evidence>
<dbReference type="InterPro" id="IPR001650">
    <property type="entry name" value="Helicase_C-like"/>
</dbReference>
<evidence type="ECO:0000256" key="6">
    <source>
        <dbReference type="ARBA" id="ARBA00022806"/>
    </source>
</evidence>
<dbReference type="Pfam" id="PF00271">
    <property type="entry name" value="Helicase_C"/>
    <property type="match status" value="1"/>
</dbReference>
<name>A0A814IIQ4_9BILA</name>
<dbReference type="GO" id="GO:0005694">
    <property type="term" value="C:chromosome"/>
    <property type="evidence" value="ECO:0007669"/>
    <property type="project" value="UniProtKB-ARBA"/>
</dbReference>
<evidence type="ECO:0000256" key="2">
    <source>
        <dbReference type="ARBA" id="ARBA00007025"/>
    </source>
</evidence>
<dbReference type="EC" id="3.6.4.12" evidence="3"/>
<keyword evidence="9" id="KW-0238">DNA-binding</keyword>
<keyword evidence="7" id="KW-0067">ATP-binding</keyword>
<gene>
    <name evidence="13" type="ORF">OXX778_LOCUS17488</name>
</gene>
<dbReference type="InterPro" id="IPR049730">
    <property type="entry name" value="SNF2/RAD54-like_C"/>
</dbReference>
<dbReference type="Proteomes" id="UP000663879">
    <property type="component" value="Unassembled WGS sequence"/>
</dbReference>
<evidence type="ECO:0000313" key="13">
    <source>
        <dbReference type="EMBL" id="CAF1023280.1"/>
    </source>
</evidence>
<evidence type="ECO:0000256" key="3">
    <source>
        <dbReference type="ARBA" id="ARBA00012551"/>
    </source>
</evidence>
<comment type="similarity">
    <text evidence="2">Belongs to the SNF2/RAD54 helicase family.</text>
</comment>
<dbReference type="GO" id="GO:0005524">
    <property type="term" value="F:ATP binding"/>
    <property type="evidence" value="ECO:0007669"/>
    <property type="project" value="UniProtKB-KW"/>
</dbReference>
<feature type="domain" description="Helicase C-terminal" evidence="12">
    <location>
        <begin position="422"/>
        <end position="585"/>
    </location>
</feature>
<evidence type="ECO:0000256" key="7">
    <source>
        <dbReference type="ARBA" id="ARBA00022840"/>
    </source>
</evidence>
<evidence type="ECO:0000256" key="10">
    <source>
        <dbReference type="ARBA" id="ARBA00023242"/>
    </source>
</evidence>
<dbReference type="GO" id="GO:0016787">
    <property type="term" value="F:hydrolase activity"/>
    <property type="evidence" value="ECO:0007669"/>
    <property type="project" value="UniProtKB-KW"/>
</dbReference>
<dbReference type="InterPro" id="IPR000330">
    <property type="entry name" value="SNF2_N"/>
</dbReference>
<dbReference type="GO" id="GO:0006325">
    <property type="term" value="P:chromatin organization"/>
    <property type="evidence" value="ECO:0007669"/>
    <property type="project" value="UniProtKB-KW"/>
</dbReference>
<proteinExistence type="inferred from homology"/>
<keyword evidence="5" id="KW-0378">Hydrolase</keyword>
<dbReference type="EMBL" id="CAJNOC010004485">
    <property type="protein sequence ID" value="CAF1023280.1"/>
    <property type="molecule type" value="Genomic_DNA"/>
</dbReference>
<dbReference type="AlphaFoldDB" id="A0A814IIQ4"/>
<dbReference type="SMART" id="SM00490">
    <property type="entry name" value="HELICc"/>
    <property type="match status" value="1"/>
</dbReference>
<evidence type="ECO:0000256" key="5">
    <source>
        <dbReference type="ARBA" id="ARBA00022801"/>
    </source>
</evidence>
<feature type="domain" description="Helicase ATP-binding" evidence="11">
    <location>
        <begin position="50"/>
        <end position="220"/>
    </location>
</feature>